<dbReference type="GO" id="GO:0006355">
    <property type="term" value="P:regulation of DNA-templated transcription"/>
    <property type="evidence" value="ECO:0007669"/>
    <property type="project" value="InterPro"/>
</dbReference>
<dbReference type="InterPro" id="IPR038390">
    <property type="entry name" value="Metal_Tscrpt_repr_sf"/>
</dbReference>
<accession>A0A645EKS8</accession>
<name>A0A645EKS8_9ZZZZ</name>
<proteinExistence type="predicted"/>
<protein>
    <submittedName>
        <fullName evidence="1">Copper-sensing transcriptional repressor CsoR</fullName>
    </submittedName>
</protein>
<dbReference type="GO" id="GO:0046872">
    <property type="term" value="F:metal ion binding"/>
    <property type="evidence" value="ECO:0007669"/>
    <property type="project" value="InterPro"/>
</dbReference>
<gene>
    <name evidence="1" type="primary">csoR_28</name>
    <name evidence="1" type="ORF">SDC9_148940</name>
</gene>
<dbReference type="AlphaFoldDB" id="A0A645EKS8"/>
<reference evidence="1" key="1">
    <citation type="submission" date="2019-08" db="EMBL/GenBank/DDBJ databases">
        <authorList>
            <person name="Kucharzyk K."/>
            <person name="Murdoch R.W."/>
            <person name="Higgins S."/>
            <person name="Loffler F."/>
        </authorList>
    </citation>
    <scope>NUCLEOTIDE SEQUENCE</scope>
</reference>
<dbReference type="PANTHER" id="PTHR33677:SF3">
    <property type="entry name" value="COPPER-SENSING TRANSCRIPTIONAL REPRESSOR RICR"/>
    <property type="match status" value="1"/>
</dbReference>
<organism evidence="1">
    <name type="scientific">bioreactor metagenome</name>
    <dbReference type="NCBI Taxonomy" id="1076179"/>
    <lineage>
        <taxon>unclassified sequences</taxon>
        <taxon>metagenomes</taxon>
        <taxon>ecological metagenomes</taxon>
    </lineage>
</organism>
<dbReference type="EMBL" id="VSSQ01047723">
    <property type="protein sequence ID" value="MPN01729.1"/>
    <property type="molecule type" value="Genomic_DNA"/>
</dbReference>
<comment type="caution">
    <text evidence="1">The sequence shown here is derived from an EMBL/GenBank/DDBJ whole genome shotgun (WGS) entry which is preliminary data.</text>
</comment>
<dbReference type="Gene3D" id="1.20.58.1000">
    <property type="entry name" value="Metal-sensitive repressor, helix protomer"/>
    <property type="match status" value="1"/>
</dbReference>
<dbReference type="PANTHER" id="PTHR33677">
    <property type="entry name" value="TRANSCRIPTIONAL REPRESSOR FRMR-RELATED"/>
    <property type="match status" value="1"/>
</dbReference>
<evidence type="ECO:0000313" key="1">
    <source>
        <dbReference type="EMBL" id="MPN01729.1"/>
    </source>
</evidence>
<dbReference type="Pfam" id="PF02583">
    <property type="entry name" value="Trns_repr_metal"/>
    <property type="match status" value="1"/>
</dbReference>
<dbReference type="GO" id="GO:0003677">
    <property type="term" value="F:DNA binding"/>
    <property type="evidence" value="ECO:0007669"/>
    <property type="project" value="InterPro"/>
</dbReference>
<dbReference type="InterPro" id="IPR003735">
    <property type="entry name" value="Metal_Tscrpt_repr"/>
</dbReference>
<sequence>MNEKHTERSADVKKAMIHRLNRIEGQVRGVKNMLESDAYCIDIINQTAAIRSALNAFASLLLERHIQNCVSRGIGSGDEEVLAELTETIKKMIK</sequence>